<proteinExistence type="predicted"/>
<keyword evidence="1" id="KW-0479">Metal-binding</keyword>
<dbReference type="GO" id="GO:0008270">
    <property type="term" value="F:zinc ion binding"/>
    <property type="evidence" value="ECO:0007669"/>
    <property type="project" value="UniProtKB-KW"/>
</dbReference>
<dbReference type="AlphaFoldDB" id="A0A7S4E614"/>
<dbReference type="Gene3D" id="1.10.287.1490">
    <property type="match status" value="1"/>
</dbReference>
<feature type="compositionally biased region" description="Low complexity" evidence="2">
    <location>
        <begin position="280"/>
        <end position="294"/>
    </location>
</feature>
<name>A0A7S4E614_9STRA</name>
<feature type="domain" description="RING-type" evidence="3">
    <location>
        <begin position="93"/>
        <end position="139"/>
    </location>
</feature>
<sequence length="477" mass="51785">MADPLGADALAALVNELNITKHEPKLQAANITTLRQLKALDDDGLSALGLPKGPTVRLREKLKAVAAVPVVTPPQTASPPTRQAPSPSGDNDCPICCDRPCDRRADCSGQHEFCSVCIQQWRAQTVMKAQQGTTCPCCREPITSVTNLTTGQKAAPVSAAPWGSAAAAPVQRAQPRPLQRVPPRPLVQPPQPRPMANPFNHAGNAPPQPSSRAAALAPRPPPQPEERKDESNSRWRSSALEQRRQEASSRETQLKRDLERTRAELEGAKRDLDAARRDAQAAAQQAYSAKTAQETAERRATEAEGRARSAAQDAEQRARAESSRALAEAARDRQRMASEIESLKARLQAANTAASGYQRAQRDAEDARDRVQRELAALRSRQSQQLNAQWNQRQALAHQQQQRPPPQQQYQAPPPPRARAAAPPPSSDVAVARVIPGATPAQWACPHCTFANLLHRTQTTAAGLSICELCTRTARVQ</sequence>
<feature type="compositionally biased region" description="Low complexity" evidence="2">
    <location>
        <begin position="165"/>
        <end position="179"/>
    </location>
</feature>
<evidence type="ECO:0000256" key="1">
    <source>
        <dbReference type="PROSITE-ProRule" id="PRU00175"/>
    </source>
</evidence>
<keyword evidence="1" id="KW-0863">Zinc-finger</keyword>
<feature type="region of interest" description="Disordered" evidence="2">
    <location>
        <begin position="165"/>
        <end position="333"/>
    </location>
</feature>
<gene>
    <name evidence="4" type="ORF">PCAL00307_LOCUS7176</name>
    <name evidence="5" type="ORF">PECAL_3P07520</name>
</gene>
<organism evidence="4">
    <name type="scientific">Pelagomonas calceolata</name>
    <dbReference type="NCBI Taxonomy" id="35677"/>
    <lineage>
        <taxon>Eukaryota</taxon>
        <taxon>Sar</taxon>
        <taxon>Stramenopiles</taxon>
        <taxon>Ochrophyta</taxon>
        <taxon>Pelagophyceae</taxon>
        <taxon>Pelagomonadales</taxon>
        <taxon>Pelagomonadaceae</taxon>
        <taxon>Pelagomonas</taxon>
    </lineage>
</organism>
<reference evidence="5" key="2">
    <citation type="submission" date="2021-11" db="EMBL/GenBank/DDBJ databases">
        <authorList>
            <consortium name="Genoscope - CEA"/>
            <person name="William W."/>
        </authorList>
    </citation>
    <scope>NUCLEOTIDE SEQUENCE</scope>
</reference>
<evidence type="ECO:0000313" key="5">
    <source>
        <dbReference type="EMBL" id="CAH0370841.1"/>
    </source>
</evidence>
<feature type="compositionally biased region" description="Low complexity" evidence="2">
    <location>
        <begin position="392"/>
        <end position="402"/>
    </location>
</feature>
<evidence type="ECO:0000259" key="3">
    <source>
        <dbReference type="PROSITE" id="PS50089"/>
    </source>
</evidence>
<feature type="compositionally biased region" description="Basic and acidic residues" evidence="2">
    <location>
        <begin position="241"/>
        <end position="279"/>
    </location>
</feature>
<evidence type="ECO:0000313" key="6">
    <source>
        <dbReference type="Proteomes" id="UP000789595"/>
    </source>
</evidence>
<dbReference type="SUPFAM" id="SSF57850">
    <property type="entry name" value="RING/U-box"/>
    <property type="match status" value="1"/>
</dbReference>
<evidence type="ECO:0000256" key="2">
    <source>
        <dbReference type="SAM" id="MobiDB-lite"/>
    </source>
</evidence>
<feature type="compositionally biased region" description="Basic and acidic residues" evidence="2">
    <location>
        <begin position="295"/>
        <end position="307"/>
    </location>
</feature>
<feature type="compositionally biased region" description="Pro residues" evidence="2">
    <location>
        <begin position="180"/>
        <end position="195"/>
    </location>
</feature>
<reference evidence="4" key="1">
    <citation type="submission" date="2021-01" db="EMBL/GenBank/DDBJ databases">
        <authorList>
            <person name="Corre E."/>
            <person name="Pelletier E."/>
            <person name="Niang G."/>
            <person name="Scheremetjew M."/>
            <person name="Finn R."/>
            <person name="Kale V."/>
            <person name="Holt S."/>
            <person name="Cochrane G."/>
            <person name="Meng A."/>
            <person name="Brown T."/>
            <person name="Cohen L."/>
        </authorList>
    </citation>
    <scope>NUCLEOTIDE SEQUENCE</scope>
    <source>
        <strain evidence="4">CCMP1756</strain>
    </source>
</reference>
<dbReference type="Gene3D" id="3.30.40.10">
    <property type="entry name" value="Zinc/RING finger domain, C3HC4 (zinc finger)"/>
    <property type="match status" value="1"/>
</dbReference>
<dbReference type="PROSITE" id="PS50089">
    <property type="entry name" value="ZF_RING_2"/>
    <property type="match status" value="1"/>
</dbReference>
<dbReference type="EMBL" id="HBIW01008459">
    <property type="protein sequence ID" value="CAE0691740.1"/>
    <property type="molecule type" value="Transcribed_RNA"/>
</dbReference>
<dbReference type="InterPro" id="IPR001841">
    <property type="entry name" value="Znf_RING"/>
</dbReference>
<keyword evidence="6" id="KW-1185">Reference proteome</keyword>
<feature type="region of interest" description="Disordered" evidence="2">
    <location>
        <begin position="379"/>
        <end position="428"/>
    </location>
</feature>
<accession>A0A7S4E614</accession>
<protein>
    <recommendedName>
        <fullName evidence="3">RING-type domain-containing protein</fullName>
    </recommendedName>
</protein>
<keyword evidence="1" id="KW-0862">Zinc</keyword>
<feature type="compositionally biased region" description="Basic and acidic residues" evidence="2">
    <location>
        <begin position="224"/>
        <end position="233"/>
    </location>
</feature>
<dbReference type="EMBL" id="CAKKNE010000003">
    <property type="protein sequence ID" value="CAH0370841.1"/>
    <property type="molecule type" value="Genomic_DNA"/>
</dbReference>
<feature type="compositionally biased region" description="Polar residues" evidence="2">
    <location>
        <begin position="380"/>
        <end position="391"/>
    </location>
</feature>
<feature type="compositionally biased region" description="Pro residues" evidence="2">
    <location>
        <begin position="403"/>
        <end position="426"/>
    </location>
</feature>
<evidence type="ECO:0000313" key="4">
    <source>
        <dbReference type="EMBL" id="CAE0691740.1"/>
    </source>
</evidence>
<dbReference type="Proteomes" id="UP000789595">
    <property type="component" value="Unassembled WGS sequence"/>
</dbReference>
<dbReference type="InterPro" id="IPR013083">
    <property type="entry name" value="Znf_RING/FYVE/PHD"/>
</dbReference>